<feature type="compositionally biased region" description="Basic and acidic residues" evidence="8">
    <location>
        <begin position="1"/>
        <end position="13"/>
    </location>
</feature>
<feature type="region of interest" description="Disordered" evidence="8">
    <location>
        <begin position="1"/>
        <end position="36"/>
    </location>
</feature>
<protein>
    <submittedName>
        <fullName evidence="10">Sugar ABC transporter permease</fullName>
    </submittedName>
</protein>
<evidence type="ECO:0000313" key="11">
    <source>
        <dbReference type="Proteomes" id="UP000722125"/>
    </source>
</evidence>
<sequence length="330" mass="36055">MTLPTHTEDDPTRSGRAGGAPEDGAGRPASRPARRRPDLLGRRSRAPWWFLLPGLALYAFVVLVPSVRGGVLAFTDWNGISETYDWIGFDNFVKLWNTEIARDALVRTVIIAVAVTIIQNAIGLLLALGVNSHIKSRNVLRVLLFAPAVLTPVVVAYLWRNLLAPTGAVNSFLDAVGLDGLQREWLGDSRYAMWSIVMIVVWQFAGYSMVIFLAGLQSIPQEIYEAAELDGASRFRRFTSIELPLLAPATTINLMLSIIGGIKLFDQVYATTGGGPANSTQTLSTLIYRYAFNSGQFAFAIALAVVLTLLVAVFAAAQYNLLRRAERKAS</sequence>
<dbReference type="RefSeq" id="WP_214348074.1">
    <property type="nucleotide sequence ID" value="NZ_JAHBOH010000001.1"/>
</dbReference>
<gene>
    <name evidence="10" type="ORF">KIN34_06025</name>
</gene>
<dbReference type="Proteomes" id="UP000722125">
    <property type="component" value="Unassembled WGS sequence"/>
</dbReference>
<evidence type="ECO:0000313" key="10">
    <source>
        <dbReference type="EMBL" id="MBT0993843.1"/>
    </source>
</evidence>
<feature type="transmembrane region" description="Helical" evidence="7">
    <location>
        <begin position="104"/>
        <end position="127"/>
    </location>
</feature>
<dbReference type="InterPro" id="IPR035906">
    <property type="entry name" value="MetI-like_sf"/>
</dbReference>
<evidence type="ECO:0000256" key="4">
    <source>
        <dbReference type="ARBA" id="ARBA00022692"/>
    </source>
</evidence>
<feature type="transmembrane region" description="Helical" evidence="7">
    <location>
        <begin position="297"/>
        <end position="322"/>
    </location>
</feature>
<dbReference type="EMBL" id="JAHBOH010000001">
    <property type="protein sequence ID" value="MBT0993843.1"/>
    <property type="molecule type" value="Genomic_DNA"/>
</dbReference>
<keyword evidence="2 7" id="KW-0813">Transport</keyword>
<evidence type="ECO:0000256" key="7">
    <source>
        <dbReference type="RuleBase" id="RU363032"/>
    </source>
</evidence>
<evidence type="ECO:0000256" key="3">
    <source>
        <dbReference type="ARBA" id="ARBA00022475"/>
    </source>
</evidence>
<dbReference type="InterPro" id="IPR051393">
    <property type="entry name" value="ABC_transporter_permease"/>
</dbReference>
<keyword evidence="3" id="KW-1003">Cell membrane</keyword>
<accession>A0ABS5TXG3</accession>
<evidence type="ECO:0000256" key="8">
    <source>
        <dbReference type="SAM" id="MobiDB-lite"/>
    </source>
</evidence>
<evidence type="ECO:0000256" key="5">
    <source>
        <dbReference type="ARBA" id="ARBA00022989"/>
    </source>
</evidence>
<dbReference type="PANTHER" id="PTHR30193:SF37">
    <property type="entry name" value="INNER MEMBRANE ABC TRANSPORTER PERMEASE PROTEIN YCJO"/>
    <property type="match status" value="1"/>
</dbReference>
<keyword evidence="11" id="KW-1185">Reference proteome</keyword>
<dbReference type="InterPro" id="IPR000515">
    <property type="entry name" value="MetI-like"/>
</dbReference>
<feature type="transmembrane region" description="Helical" evidence="7">
    <location>
        <begin position="191"/>
        <end position="214"/>
    </location>
</feature>
<organism evidence="10 11">
    <name type="scientific">Cellulomonas fulva</name>
    <dbReference type="NCBI Taxonomy" id="2835530"/>
    <lineage>
        <taxon>Bacteria</taxon>
        <taxon>Bacillati</taxon>
        <taxon>Actinomycetota</taxon>
        <taxon>Actinomycetes</taxon>
        <taxon>Micrococcales</taxon>
        <taxon>Cellulomonadaceae</taxon>
        <taxon>Cellulomonas</taxon>
    </lineage>
</organism>
<dbReference type="Gene3D" id="1.10.3720.10">
    <property type="entry name" value="MetI-like"/>
    <property type="match status" value="1"/>
</dbReference>
<dbReference type="SUPFAM" id="SSF161098">
    <property type="entry name" value="MetI-like"/>
    <property type="match status" value="1"/>
</dbReference>
<dbReference type="CDD" id="cd06261">
    <property type="entry name" value="TM_PBP2"/>
    <property type="match status" value="1"/>
</dbReference>
<feature type="transmembrane region" description="Helical" evidence="7">
    <location>
        <begin position="139"/>
        <end position="159"/>
    </location>
</feature>
<evidence type="ECO:0000256" key="2">
    <source>
        <dbReference type="ARBA" id="ARBA00022448"/>
    </source>
</evidence>
<comment type="similarity">
    <text evidence="7">Belongs to the binding-protein-dependent transport system permease family.</text>
</comment>
<keyword evidence="6 7" id="KW-0472">Membrane</keyword>
<keyword evidence="5 7" id="KW-1133">Transmembrane helix</keyword>
<evidence type="ECO:0000259" key="9">
    <source>
        <dbReference type="PROSITE" id="PS50928"/>
    </source>
</evidence>
<feature type="domain" description="ABC transmembrane type-1" evidence="9">
    <location>
        <begin position="105"/>
        <end position="318"/>
    </location>
</feature>
<comment type="caution">
    <text evidence="10">The sequence shown here is derived from an EMBL/GenBank/DDBJ whole genome shotgun (WGS) entry which is preliminary data.</text>
</comment>
<evidence type="ECO:0000256" key="6">
    <source>
        <dbReference type="ARBA" id="ARBA00023136"/>
    </source>
</evidence>
<dbReference type="PROSITE" id="PS50928">
    <property type="entry name" value="ABC_TM1"/>
    <property type="match status" value="1"/>
</dbReference>
<name>A0ABS5TXG3_9CELL</name>
<dbReference type="Pfam" id="PF00528">
    <property type="entry name" value="BPD_transp_1"/>
    <property type="match status" value="1"/>
</dbReference>
<comment type="subcellular location">
    <subcellularLocation>
        <location evidence="1 7">Cell membrane</location>
        <topology evidence="1 7">Multi-pass membrane protein</topology>
    </subcellularLocation>
</comment>
<reference evidence="10 11" key="1">
    <citation type="submission" date="2021-05" db="EMBL/GenBank/DDBJ databases">
        <title>Description of Cellulomonas sp. DKR-3 sp. nov.</title>
        <authorList>
            <person name="Dahal R.H."/>
            <person name="Chaudhary D.K."/>
        </authorList>
    </citation>
    <scope>NUCLEOTIDE SEQUENCE [LARGE SCALE GENOMIC DNA]</scope>
    <source>
        <strain evidence="10 11">DKR-3</strain>
    </source>
</reference>
<keyword evidence="4 7" id="KW-0812">Transmembrane</keyword>
<dbReference type="PANTHER" id="PTHR30193">
    <property type="entry name" value="ABC TRANSPORTER PERMEASE PROTEIN"/>
    <property type="match status" value="1"/>
</dbReference>
<feature type="transmembrane region" description="Helical" evidence="7">
    <location>
        <begin position="46"/>
        <end position="67"/>
    </location>
</feature>
<evidence type="ECO:0000256" key="1">
    <source>
        <dbReference type="ARBA" id="ARBA00004651"/>
    </source>
</evidence>
<proteinExistence type="inferred from homology"/>
<feature type="transmembrane region" description="Helical" evidence="7">
    <location>
        <begin position="243"/>
        <end position="262"/>
    </location>
</feature>